<evidence type="ECO:0000313" key="4">
    <source>
        <dbReference type="Proteomes" id="UP000246004"/>
    </source>
</evidence>
<organism evidence="1 3">
    <name type="scientific">Methanosphaera cuniculi</name>
    <dbReference type="NCBI Taxonomy" id="1077256"/>
    <lineage>
        <taxon>Archaea</taxon>
        <taxon>Methanobacteriati</taxon>
        <taxon>Methanobacteriota</taxon>
        <taxon>Methanomada group</taxon>
        <taxon>Methanobacteria</taxon>
        <taxon>Methanobacteriales</taxon>
        <taxon>Methanobacteriaceae</taxon>
        <taxon>Methanosphaera</taxon>
    </lineage>
</organism>
<proteinExistence type="predicted"/>
<evidence type="ECO:0000313" key="1">
    <source>
        <dbReference type="EMBL" id="PAV07578.1"/>
    </source>
</evidence>
<dbReference type="RefSeq" id="WP_095608463.1">
    <property type="nucleotide sequence ID" value="NZ_CAUHCB010000006.1"/>
</dbReference>
<comment type="caution">
    <text evidence="1">The sequence shown here is derived from an EMBL/GenBank/DDBJ whole genome shotgun (WGS) entry which is preliminary data.</text>
</comment>
<accession>A0A2A2HE19</accession>
<gene>
    <name evidence="1" type="ORF">ASJ82_07840</name>
    <name evidence="2" type="ORF">MSCUN_10320</name>
</gene>
<dbReference type="Proteomes" id="UP000246004">
    <property type="component" value="Unassembled WGS sequence"/>
</dbReference>
<dbReference type="Proteomes" id="UP000217528">
    <property type="component" value="Unassembled WGS sequence"/>
</dbReference>
<dbReference type="AlphaFoldDB" id="A0A2A2HE19"/>
<evidence type="ECO:0000313" key="2">
    <source>
        <dbReference type="EMBL" id="PWL08101.1"/>
    </source>
</evidence>
<protein>
    <submittedName>
        <fullName evidence="1">Uncharacterized protein</fullName>
    </submittedName>
</protein>
<dbReference type="OrthoDB" id="81947at2157"/>
<name>A0A2A2HE19_9EURY</name>
<dbReference type="EMBL" id="LWMS01000031">
    <property type="protein sequence ID" value="PWL08101.1"/>
    <property type="molecule type" value="Genomic_DNA"/>
</dbReference>
<evidence type="ECO:0000313" key="3">
    <source>
        <dbReference type="Proteomes" id="UP000217528"/>
    </source>
</evidence>
<dbReference type="EMBL" id="LMVN01000011">
    <property type="protein sequence ID" value="PAV07578.1"/>
    <property type="molecule type" value="Genomic_DNA"/>
</dbReference>
<reference evidence="1 3" key="2">
    <citation type="journal article" date="2017" name="BMC Genomics">
        <title>Genomic analysis of methanogenic archaea reveals a shift towards energy conservation.</title>
        <authorList>
            <person name="Gilmore S.P."/>
            <person name="Henske J.K."/>
            <person name="Sexton J.A."/>
            <person name="Solomon K.V."/>
            <person name="Seppala S."/>
            <person name="Yoo J.I."/>
            <person name="Huyett L.M."/>
            <person name="Pressman A."/>
            <person name="Cogan J.Z."/>
            <person name="Kivenson V."/>
            <person name="Peng X."/>
            <person name="Tan Y."/>
            <person name="Valentine D.L."/>
            <person name="O'Malley M.A."/>
        </authorList>
    </citation>
    <scope>NUCLEOTIDE SEQUENCE [LARGE SCALE GENOMIC DNA]</scope>
    <source>
        <strain evidence="1 3">1R-7</strain>
    </source>
</reference>
<keyword evidence="3" id="KW-1185">Reference proteome</keyword>
<reference evidence="2 4" key="1">
    <citation type="submission" date="2016-04" db="EMBL/GenBank/DDBJ databases">
        <title>Genome sequence of Methanosphaera cuniculi DSM 4103.</title>
        <authorList>
            <person name="Poehlein A."/>
            <person name="Seedorf H."/>
            <person name="Daniel R."/>
        </authorList>
    </citation>
    <scope>NUCLEOTIDE SEQUENCE [LARGE SCALE GENOMIC DNA]</scope>
    <source>
        <strain evidence="2 4">DSM 4103</strain>
    </source>
</reference>
<sequence>MKPEAIIKMEQEDEDEEFIGLNVDSKLLKIVPIIFKRESEVTAFYDGFLETIQNTKVLRKSQDNRARMNEAFLNELLKYHDIDYINAILNDEQLPEEELLDPDEEKDVDKLLRKTFKTRDEFRMFMAYISQSMMEQHDTPVEAAAKAMKRLGKTDTEILKVTSVIDKVF</sequence>